<organism evidence="1 2">
    <name type="scientific">Lactuca sativa</name>
    <name type="common">Garden lettuce</name>
    <dbReference type="NCBI Taxonomy" id="4236"/>
    <lineage>
        <taxon>Eukaryota</taxon>
        <taxon>Viridiplantae</taxon>
        <taxon>Streptophyta</taxon>
        <taxon>Embryophyta</taxon>
        <taxon>Tracheophyta</taxon>
        <taxon>Spermatophyta</taxon>
        <taxon>Magnoliopsida</taxon>
        <taxon>eudicotyledons</taxon>
        <taxon>Gunneridae</taxon>
        <taxon>Pentapetalae</taxon>
        <taxon>asterids</taxon>
        <taxon>campanulids</taxon>
        <taxon>Asterales</taxon>
        <taxon>Asteraceae</taxon>
        <taxon>Cichorioideae</taxon>
        <taxon>Cichorieae</taxon>
        <taxon>Lactucinae</taxon>
        <taxon>Lactuca</taxon>
    </lineage>
</organism>
<comment type="caution">
    <text evidence="1">The sequence shown here is derived from an EMBL/GenBank/DDBJ whole genome shotgun (WGS) entry which is preliminary data.</text>
</comment>
<keyword evidence="2" id="KW-1185">Reference proteome</keyword>
<sequence length="140" mass="16425">MNNNQLFLCHSYRVIKVLRFCDKPFPQFDNLCKIFGKDRATGHEAIDLGEDMTEETQRSSLVDVEGLEDIVKETSKRKRPPTDDTESSYKEVAKEMKETFKEVGEKLNETIYNIQYTIYNIRMQENKEACDMIDKIIEDI</sequence>
<dbReference type="AlphaFoldDB" id="A0A9R1WT07"/>
<proteinExistence type="predicted"/>
<protein>
    <submittedName>
        <fullName evidence="1">Uncharacterized protein</fullName>
    </submittedName>
</protein>
<name>A0A9R1WT07_LACSA</name>
<reference evidence="1 2" key="1">
    <citation type="journal article" date="2017" name="Nat. Commun.">
        <title>Genome assembly with in vitro proximity ligation data and whole-genome triplication in lettuce.</title>
        <authorList>
            <person name="Reyes-Chin-Wo S."/>
            <person name="Wang Z."/>
            <person name="Yang X."/>
            <person name="Kozik A."/>
            <person name="Arikit S."/>
            <person name="Song C."/>
            <person name="Xia L."/>
            <person name="Froenicke L."/>
            <person name="Lavelle D.O."/>
            <person name="Truco M.J."/>
            <person name="Xia R."/>
            <person name="Zhu S."/>
            <person name="Xu C."/>
            <person name="Xu H."/>
            <person name="Xu X."/>
            <person name="Cox K."/>
            <person name="Korf I."/>
            <person name="Meyers B.C."/>
            <person name="Michelmore R.W."/>
        </authorList>
    </citation>
    <scope>NUCLEOTIDE SEQUENCE [LARGE SCALE GENOMIC DNA]</scope>
    <source>
        <strain evidence="2">cv. Salinas</strain>
        <tissue evidence="1">Seedlings</tissue>
    </source>
</reference>
<dbReference type="PANTHER" id="PTHR46250">
    <property type="entry name" value="MYB/SANT-LIKE DNA-BINDING DOMAIN PROTEIN-RELATED"/>
    <property type="match status" value="1"/>
</dbReference>
<gene>
    <name evidence="1" type="ORF">LSAT_V11C100016570</name>
</gene>
<dbReference type="Proteomes" id="UP000235145">
    <property type="component" value="Unassembled WGS sequence"/>
</dbReference>
<dbReference type="EMBL" id="NBSK02000001">
    <property type="protein sequence ID" value="KAJ0228297.1"/>
    <property type="molecule type" value="Genomic_DNA"/>
</dbReference>
<evidence type="ECO:0000313" key="2">
    <source>
        <dbReference type="Proteomes" id="UP000235145"/>
    </source>
</evidence>
<accession>A0A9R1WT07</accession>
<evidence type="ECO:0000313" key="1">
    <source>
        <dbReference type="EMBL" id="KAJ0228297.1"/>
    </source>
</evidence>
<dbReference type="PANTHER" id="PTHR46250:SF17">
    <property type="entry name" value="MYB_SANT-LIKE DOMAIN-CONTAINING PROTEIN"/>
    <property type="match status" value="1"/>
</dbReference>